<keyword evidence="3" id="KW-0677">Repeat</keyword>
<organism evidence="11 12">
    <name type="scientific">Zostera marina</name>
    <name type="common">Eelgrass</name>
    <dbReference type="NCBI Taxonomy" id="29655"/>
    <lineage>
        <taxon>Eukaryota</taxon>
        <taxon>Viridiplantae</taxon>
        <taxon>Streptophyta</taxon>
        <taxon>Embryophyta</taxon>
        <taxon>Tracheophyta</taxon>
        <taxon>Spermatophyta</taxon>
        <taxon>Magnoliopsida</taxon>
        <taxon>Liliopsida</taxon>
        <taxon>Zosteraceae</taxon>
        <taxon>Zostera</taxon>
    </lineage>
</organism>
<dbReference type="GO" id="GO:0005634">
    <property type="term" value="C:nucleus"/>
    <property type="evidence" value="ECO:0007669"/>
    <property type="project" value="UniProtKB-SubCell"/>
</dbReference>
<evidence type="ECO:0000256" key="1">
    <source>
        <dbReference type="ARBA" id="ARBA00004123"/>
    </source>
</evidence>
<evidence type="ECO:0000256" key="2">
    <source>
        <dbReference type="ARBA" id="ARBA00022723"/>
    </source>
</evidence>
<sequence length="135" mass="15340">MLPIEEDKEMHLRLFSCKSCNRLFPSFQALGGHRSGHHRGNLNNFKPVHMGCVRMMKRRKAHICAECGLEFPVGQALGGHMRMHRKKKMSKDVSCNNESKDPGRRSELHFDLNVSPPDLCADHFDFLNLSLGLGI</sequence>
<dbReference type="PANTHER" id="PTHR26374">
    <property type="entry name" value="ZINC FINGER PROTEIN ZAT5"/>
    <property type="match status" value="1"/>
</dbReference>
<evidence type="ECO:0000256" key="8">
    <source>
        <dbReference type="ARBA" id="ARBA00023242"/>
    </source>
</evidence>
<feature type="domain" description="C2H2-type" evidence="10">
    <location>
        <begin position="15"/>
        <end position="43"/>
    </location>
</feature>
<evidence type="ECO:0000256" key="6">
    <source>
        <dbReference type="ARBA" id="ARBA00023015"/>
    </source>
</evidence>
<keyword evidence="4 9" id="KW-0863">Zinc-finger</keyword>
<evidence type="ECO:0000256" key="3">
    <source>
        <dbReference type="ARBA" id="ARBA00022737"/>
    </source>
</evidence>
<comment type="caution">
    <text evidence="11">The sequence shown here is derived from an EMBL/GenBank/DDBJ whole genome shotgun (WGS) entry which is preliminary data.</text>
</comment>
<evidence type="ECO:0000259" key="10">
    <source>
        <dbReference type="PROSITE" id="PS50157"/>
    </source>
</evidence>
<keyword evidence="6" id="KW-0805">Transcription regulation</keyword>
<dbReference type="PROSITE" id="PS50157">
    <property type="entry name" value="ZINC_FINGER_C2H2_2"/>
    <property type="match status" value="2"/>
</dbReference>
<feature type="domain" description="C2H2-type" evidence="10">
    <location>
        <begin position="62"/>
        <end position="89"/>
    </location>
</feature>
<protein>
    <submittedName>
        <fullName evidence="11">Zinc finger protein</fullName>
    </submittedName>
</protein>
<keyword evidence="2" id="KW-0479">Metal-binding</keyword>
<dbReference type="Proteomes" id="UP000036987">
    <property type="component" value="Unassembled WGS sequence"/>
</dbReference>
<proteinExistence type="predicted"/>
<keyword evidence="8" id="KW-0539">Nucleus</keyword>
<dbReference type="STRING" id="29655.A0A0K9PCR7"/>
<dbReference type="PANTHER" id="PTHR26374:SF471">
    <property type="entry name" value="OS03G0279700 PROTEIN"/>
    <property type="match status" value="1"/>
</dbReference>
<keyword evidence="7" id="KW-0804">Transcription</keyword>
<evidence type="ECO:0000313" key="12">
    <source>
        <dbReference type="Proteomes" id="UP000036987"/>
    </source>
</evidence>
<dbReference type="GO" id="GO:0008270">
    <property type="term" value="F:zinc ion binding"/>
    <property type="evidence" value="ECO:0007669"/>
    <property type="project" value="UniProtKB-KW"/>
</dbReference>
<reference evidence="12" key="1">
    <citation type="journal article" date="2016" name="Nature">
        <title>The genome of the seagrass Zostera marina reveals angiosperm adaptation to the sea.</title>
        <authorList>
            <person name="Olsen J.L."/>
            <person name="Rouze P."/>
            <person name="Verhelst B."/>
            <person name="Lin Y.-C."/>
            <person name="Bayer T."/>
            <person name="Collen J."/>
            <person name="Dattolo E."/>
            <person name="De Paoli E."/>
            <person name="Dittami S."/>
            <person name="Maumus F."/>
            <person name="Michel G."/>
            <person name="Kersting A."/>
            <person name="Lauritano C."/>
            <person name="Lohaus R."/>
            <person name="Toepel M."/>
            <person name="Tonon T."/>
            <person name="Vanneste K."/>
            <person name="Amirebrahimi M."/>
            <person name="Brakel J."/>
            <person name="Bostroem C."/>
            <person name="Chovatia M."/>
            <person name="Grimwood J."/>
            <person name="Jenkins J.W."/>
            <person name="Jueterbock A."/>
            <person name="Mraz A."/>
            <person name="Stam W.T."/>
            <person name="Tice H."/>
            <person name="Bornberg-Bauer E."/>
            <person name="Green P.J."/>
            <person name="Pearson G.A."/>
            <person name="Procaccini G."/>
            <person name="Duarte C.M."/>
            <person name="Schmutz J."/>
            <person name="Reusch T.B.H."/>
            <person name="Van de Peer Y."/>
        </authorList>
    </citation>
    <scope>NUCLEOTIDE SEQUENCE [LARGE SCALE GENOMIC DNA]</scope>
    <source>
        <strain evidence="12">cv. Finnish</strain>
    </source>
</reference>
<dbReference type="SUPFAM" id="SSF57667">
    <property type="entry name" value="beta-beta-alpha zinc fingers"/>
    <property type="match status" value="1"/>
</dbReference>
<evidence type="ECO:0000313" key="11">
    <source>
        <dbReference type="EMBL" id="KMZ66010.1"/>
    </source>
</evidence>
<evidence type="ECO:0000256" key="4">
    <source>
        <dbReference type="ARBA" id="ARBA00022771"/>
    </source>
</evidence>
<keyword evidence="5" id="KW-0862">Zinc</keyword>
<evidence type="ECO:0000256" key="9">
    <source>
        <dbReference type="PROSITE-ProRule" id="PRU00042"/>
    </source>
</evidence>
<name>A0A0K9PCR7_ZOSMR</name>
<keyword evidence="12" id="KW-1185">Reference proteome</keyword>
<comment type="subcellular location">
    <subcellularLocation>
        <location evidence="1">Nucleus</location>
    </subcellularLocation>
</comment>
<evidence type="ECO:0000256" key="5">
    <source>
        <dbReference type="ARBA" id="ARBA00022833"/>
    </source>
</evidence>
<dbReference type="PROSITE" id="PS00028">
    <property type="entry name" value="ZINC_FINGER_C2H2_1"/>
    <property type="match status" value="2"/>
</dbReference>
<dbReference type="Pfam" id="PF13912">
    <property type="entry name" value="zf-C2H2_6"/>
    <property type="match status" value="2"/>
</dbReference>
<evidence type="ECO:0000256" key="7">
    <source>
        <dbReference type="ARBA" id="ARBA00023163"/>
    </source>
</evidence>
<dbReference type="OrthoDB" id="9411774at2759"/>
<gene>
    <name evidence="11" type="ORF">ZOSMA_2G00190</name>
</gene>
<dbReference type="SMART" id="SM00355">
    <property type="entry name" value="ZnF_C2H2"/>
    <property type="match status" value="2"/>
</dbReference>
<dbReference type="Gene3D" id="3.30.160.60">
    <property type="entry name" value="Classic Zinc Finger"/>
    <property type="match status" value="1"/>
</dbReference>
<dbReference type="InterPro" id="IPR036236">
    <property type="entry name" value="Znf_C2H2_sf"/>
</dbReference>
<accession>A0A0K9PCR7</accession>
<dbReference type="EMBL" id="LFYR01000981">
    <property type="protein sequence ID" value="KMZ66010.1"/>
    <property type="molecule type" value="Genomic_DNA"/>
</dbReference>
<dbReference type="InterPro" id="IPR013087">
    <property type="entry name" value="Znf_C2H2_type"/>
</dbReference>
<dbReference type="OMA" id="AHICAEC"/>
<dbReference type="AlphaFoldDB" id="A0A0K9PCR7"/>